<feature type="coiled-coil region" evidence="1">
    <location>
        <begin position="162"/>
        <end position="196"/>
    </location>
</feature>
<keyword evidence="3" id="KW-1185">Reference proteome</keyword>
<dbReference type="OrthoDB" id="1869333at2759"/>
<dbReference type="EMBL" id="CM017326">
    <property type="protein sequence ID" value="KAE8076173.1"/>
    <property type="molecule type" value="Genomic_DNA"/>
</dbReference>
<evidence type="ECO:0000313" key="3">
    <source>
        <dbReference type="Proteomes" id="UP000327013"/>
    </source>
</evidence>
<protein>
    <submittedName>
        <fullName evidence="2">Uncharacterized protein</fullName>
    </submittedName>
</protein>
<dbReference type="PANTHER" id="PTHR37226">
    <property type="entry name" value="GOLGIN FAMILY A PROTEIN"/>
    <property type="match status" value="1"/>
</dbReference>
<evidence type="ECO:0000313" key="2">
    <source>
        <dbReference type="EMBL" id="KAE8076173.1"/>
    </source>
</evidence>
<accession>A0A5N6RAY0</accession>
<organism evidence="2 3">
    <name type="scientific">Carpinus fangiana</name>
    <dbReference type="NCBI Taxonomy" id="176857"/>
    <lineage>
        <taxon>Eukaryota</taxon>
        <taxon>Viridiplantae</taxon>
        <taxon>Streptophyta</taxon>
        <taxon>Embryophyta</taxon>
        <taxon>Tracheophyta</taxon>
        <taxon>Spermatophyta</taxon>
        <taxon>Magnoliopsida</taxon>
        <taxon>eudicotyledons</taxon>
        <taxon>Gunneridae</taxon>
        <taxon>Pentapetalae</taxon>
        <taxon>rosids</taxon>
        <taxon>fabids</taxon>
        <taxon>Fagales</taxon>
        <taxon>Betulaceae</taxon>
        <taxon>Carpinus</taxon>
    </lineage>
</organism>
<evidence type="ECO:0000256" key="1">
    <source>
        <dbReference type="SAM" id="Coils"/>
    </source>
</evidence>
<reference evidence="2 3" key="1">
    <citation type="submission" date="2019-06" db="EMBL/GenBank/DDBJ databases">
        <title>A chromosomal-level reference genome of Carpinus fangiana (Coryloideae, Betulaceae).</title>
        <authorList>
            <person name="Yang X."/>
            <person name="Wang Z."/>
            <person name="Zhang L."/>
            <person name="Hao G."/>
            <person name="Liu J."/>
            <person name="Yang Y."/>
        </authorList>
    </citation>
    <scope>NUCLEOTIDE SEQUENCE [LARGE SCALE GENOMIC DNA]</scope>
    <source>
        <strain evidence="2">Cfa_2016G</strain>
        <tissue evidence="2">Leaf</tissue>
    </source>
</reference>
<dbReference type="PANTHER" id="PTHR37226:SF4">
    <property type="entry name" value="GOLGIN FAMILY A PROTEIN"/>
    <property type="match status" value="1"/>
</dbReference>
<proteinExistence type="predicted"/>
<keyword evidence="1" id="KW-0175">Coiled coil</keyword>
<feature type="coiled-coil region" evidence="1">
    <location>
        <begin position="67"/>
        <end position="101"/>
    </location>
</feature>
<sequence>MGVYASKSKSKSKSKMINGRNLCDKRVGEVMEKAVFLQKEVKEMVHEREKGSKGCYERDMMVFAFKEAEWKQERKRLREEVKRLRKMVEEKEDKIRGMGQQESEKGQALMLSTSFMVEQMREERARRDEAVEKWKQLYLAIKTELDHLIQRTDRGGDAQYWRAEEEDMIEELQKEVVAKEETIKALKAQVASIEHEDYRKEREIDILRQSLRIMSSKKMASRATSKNLP</sequence>
<gene>
    <name evidence="2" type="ORF">FH972_014837</name>
</gene>
<dbReference type="Proteomes" id="UP000327013">
    <property type="component" value="Chromosome 6"/>
</dbReference>
<name>A0A5N6RAY0_9ROSI</name>
<dbReference type="AlphaFoldDB" id="A0A5N6RAY0"/>